<dbReference type="InterPro" id="IPR033690">
    <property type="entry name" value="Adenylat_kinase_CS"/>
</dbReference>
<dbReference type="GO" id="GO:0005524">
    <property type="term" value="F:ATP binding"/>
    <property type="evidence" value="ECO:0007669"/>
    <property type="project" value="InterPro"/>
</dbReference>
<keyword evidence="4 5" id="KW-0418">Kinase</keyword>
<proteinExistence type="inferred from homology"/>
<dbReference type="PANTHER" id="PTHR23359">
    <property type="entry name" value="NUCLEOTIDE KINASE"/>
    <property type="match status" value="1"/>
</dbReference>
<dbReference type="PROSITE" id="PS00113">
    <property type="entry name" value="ADENYLATE_KINASE"/>
    <property type="match status" value="1"/>
</dbReference>
<keyword evidence="2 5" id="KW-0808">Transferase</keyword>
<dbReference type="InterPro" id="IPR000850">
    <property type="entry name" value="Adenylat/UMP-CMP_kin"/>
</dbReference>
<dbReference type="InterPro" id="IPR027417">
    <property type="entry name" value="P-loop_NTPase"/>
</dbReference>
<dbReference type="InterPro" id="IPR036193">
    <property type="entry name" value="ADK_active_lid_dom_sf"/>
</dbReference>
<accession>A0A7S1YHH3</accession>
<evidence type="ECO:0000256" key="2">
    <source>
        <dbReference type="ARBA" id="ARBA00022679"/>
    </source>
</evidence>
<protein>
    <recommendedName>
        <fullName evidence="7">Adenylate kinase active site lid domain-containing protein</fullName>
    </recommendedName>
</protein>
<evidence type="ECO:0008006" key="7">
    <source>
        <dbReference type="Google" id="ProtNLM"/>
    </source>
</evidence>
<evidence type="ECO:0000256" key="3">
    <source>
        <dbReference type="ARBA" id="ARBA00022741"/>
    </source>
</evidence>
<dbReference type="AlphaFoldDB" id="A0A7S1YHH3"/>
<dbReference type="HAMAP" id="MF_00235">
    <property type="entry name" value="Adenylate_kinase_Adk"/>
    <property type="match status" value="1"/>
</dbReference>
<evidence type="ECO:0000313" key="6">
    <source>
        <dbReference type="EMBL" id="CAD9305656.1"/>
    </source>
</evidence>
<organism evidence="6">
    <name type="scientific">Grammatophora oceanica</name>
    <dbReference type="NCBI Taxonomy" id="210454"/>
    <lineage>
        <taxon>Eukaryota</taxon>
        <taxon>Sar</taxon>
        <taxon>Stramenopiles</taxon>
        <taxon>Ochrophyta</taxon>
        <taxon>Bacillariophyta</taxon>
        <taxon>Fragilariophyceae</taxon>
        <taxon>Fragilariophycidae</taxon>
        <taxon>Rhabdonematales</taxon>
        <taxon>Grammatophoraceae</taxon>
        <taxon>Grammatophora</taxon>
    </lineage>
</organism>
<dbReference type="Gene3D" id="3.40.50.300">
    <property type="entry name" value="P-loop containing nucleotide triphosphate hydrolases"/>
    <property type="match status" value="1"/>
</dbReference>
<keyword evidence="3" id="KW-0547">Nucleotide-binding</keyword>
<dbReference type="GO" id="GO:0004017">
    <property type="term" value="F:AMP kinase activity"/>
    <property type="evidence" value="ECO:0007669"/>
    <property type="project" value="InterPro"/>
</dbReference>
<evidence type="ECO:0000256" key="5">
    <source>
        <dbReference type="RuleBase" id="RU003330"/>
    </source>
</evidence>
<dbReference type="CDD" id="cd01428">
    <property type="entry name" value="ADK"/>
    <property type="match status" value="1"/>
</dbReference>
<evidence type="ECO:0000256" key="4">
    <source>
        <dbReference type="ARBA" id="ARBA00022777"/>
    </source>
</evidence>
<name>A0A7S1YHH3_9STRA</name>
<dbReference type="SUPFAM" id="SSF57774">
    <property type="entry name" value="Microbial and mitochondrial ADK, insert 'zinc finger' domain"/>
    <property type="match status" value="1"/>
</dbReference>
<comment type="similarity">
    <text evidence="1 5">Belongs to the adenylate kinase family.</text>
</comment>
<gene>
    <name evidence="6" type="ORF">GOCE00092_LOCUS24164</name>
</gene>
<evidence type="ECO:0000256" key="1">
    <source>
        <dbReference type="ARBA" id="ARBA00007220"/>
    </source>
</evidence>
<sequence length="225" mass="24547">MASRPSPPKIIIMGGPASGKGTQCEHIVAKHNVVHLSTGDMLRDVVSKDADEGLGATVKEYMESGKLVPDDIMIQIVVERIGQEDCRERGFLLDGFPRTEAQAKALADNGIEPDVFLFLDVPDEELTKRVTGRRMDPETGKIYHLQFSPPPPNVDVDQLVQRSDDTVDKLKSRLEVFHANVQAVQSCYSDVQVTIDGLGSPSQVAEAVMSRLAEQLESKTAAVHG</sequence>
<reference evidence="6" key="1">
    <citation type="submission" date="2021-01" db="EMBL/GenBank/DDBJ databases">
        <authorList>
            <person name="Corre E."/>
            <person name="Pelletier E."/>
            <person name="Niang G."/>
            <person name="Scheremetjew M."/>
            <person name="Finn R."/>
            <person name="Kale V."/>
            <person name="Holt S."/>
            <person name="Cochrane G."/>
            <person name="Meng A."/>
            <person name="Brown T."/>
            <person name="Cohen L."/>
        </authorList>
    </citation>
    <scope>NUCLEOTIDE SEQUENCE</scope>
    <source>
        <strain evidence="6">CCMP 410</strain>
    </source>
</reference>
<dbReference type="SUPFAM" id="SSF52540">
    <property type="entry name" value="P-loop containing nucleoside triphosphate hydrolases"/>
    <property type="match status" value="1"/>
</dbReference>
<dbReference type="Pfam" id="PF00406">
    <property type="entry name" value="ADK"/>
    <property type="match status" value="1"/>
</dbReference>
<dbReference type="NCBIfam" id="TIGR01351">
    <property type="entry name" value="adk"/>
    <property type="match status" value="1"/>
</dbReference>
<dbReference type="InterPro" id="IPR006259">
    <property type="entry name" value="Adenyl_kin_sub"/>
</dbReference>
<dbReference type="PRINTS" id="PR00094">
    <property type="entry name" value="ADENYLTKNASE"/>
</dbReference>
<dbReference type="EMBL" id="HBGK01045922">
    <property type="protein sequence ID" value="CAD9305656.1"/>
    <property type="molecule type" value="Transcribed_RNA"/>
</dbReference>